<dbReference type="AlphaFoldDB" id="A0A2V4ALI2"/>
<feature type="region of interest" description="Disordered" evidence="1">
    <location>
        <begin position="92"/>
        <end position="112"/>
    </location>
</feature>
<gene>
    <name evidence="3" type="ORF">BAY60_27205</name>
</gene>
<sequence length="145" mass="16249">MTTAAAAEPQDYDRYPTVPFIELWRREQGDVPVRPMHRHRRRQHEDPGGVEHLVDADEELTEQITVPLARMIADDGPTDIYERLPVEPTRHAAPAVRWHEEADGQGEPTVGRRPRRVGRRLAGCLMVAAVLVVVAGALLLGGLLW</sequence>
<keyword evidence="4" id="KW-1185">Reference proteome</keyword>
<feature type="transmembrane region" description="Helical" evidence="2">
    <location>
        <begin position="121"/>
        <end position="144"/>
    </location>
</feature>
<dbReference type="EMBL" id="MASW01000006">
    <property type="protein sequence ID" value="PXY21158.1"/>
    <property type="molecule type" value="Genomic_DNA"/>
</dbReference>
<reference evidence="3 4" key="1">
    <citation type="submission" date="2016-07" db="EMBL/GenBank/DDBJ databases">
        <title>Draft genome sequence of Prauserella muralis DSM 45305, isolated from a mould-covered wall in an indoor environment.</title>
        <authorList>
            <person name="Ruckert C."/>
            <person name="Albersmeier A."/>
            <person name="Jiang C.-L."/>
            <person name="Jiang Y."/>
            <person name="Kalinowski J."/>
            <person name="Schneider O."/>
            <person name="Winkler A."/>
            <person name="Zotchev S.B."/>
        </authorList>
    </citation>
    <scope>NUCLEOTIDE SEQUENCE [LARGE SCALE GENOMIC DNA]</scope>
    <source>
        <strain evidence="3 4">DSM 45305</strain>
    </source>
</reference>
<dbReference type="RefSeq" id="WP_112284398.1">
    <property type="nucleotide sequence ID" value="NZ_MASW01000006.1"/>
</dbReference>
<comment type="caution">
    <text evidence="3">The sequence shown here is derived from an EMBL/GenBank/DDBJ whole genome shotgun (WGS) entry which is preliminary data.</text>
</comment>
<evidence type="ECO:0000313" key="4">
    <source>
        <dbReference type="Proteomes" id="UP000249915"/>
    </source>
</evidence>
<dbReference type="Proteomes" id="UP000249915">
    <property type="component" value="Unassembled WGS sequence"/>
</dbReference>
<keyword evidence="2" id="KW-1133">Transmembrane helix</keyword>
<protein>
    <submittedName>
        <fullName evidence="3">Uncharacterized protein</fullName>
    </submittedName>
</protein>
<evidence type="ECO:0000256" key="1">
    <source>
        <dbReference type="SAM" id="MobiDB-lite"/>
    </source>
</evidence>
<keyword evidence="2" id="KW-0812">Transmembrane</keyword>
<evidence type="ECO:0000256" key="2">
    <source>
        <dbReference type="SAM" id="Phobius"/>
    </source>
</evidence>
<accession>A0A2V4ALI2</accession>
<organism evidence="3 4">
    <name type="scientific">Prauserella muralis</name>
    <dbReference type="NCBI Taxonomy" id="588067"/>
    <lineage>
        <taxon>Bacteria</taxon>
        <taxon>Bacillati</taxon>
        <taxon>Actinomycetota</taxon>
        <taxon>Actinomycetes</taxon>
        <taxon>Pseudonocardiales</taxon>
        <taxon>Pseudonocardiaceae</taxon>
        <taxon>Prauserella</taxon>
    </lineage>
</organism>
<proteinExistence type="predicted"/>
<evidence type="ECO:0000313" key="3">
    <source>
        <dbReference type="EMBL" id="PXY21158.1"/>
    </source>
</evidence>
<name>A0A2V4ALI2_9PSEU</name>
<keyword evidence="2" id="KW-0472">Membrane</keyword>